<dbReference type="RefSeq" id="WP_183215500.1">
    <property type="nucleotide sequence ID" value="NZ_BMPW01000001.1"/>
</dbReference>
<gene>
    <name evidence="2" type="ORF">FHR83_000175</name>
</gene>
<keyword evidence="3" id="KW-1185">Reference proteome</keyword>
<dbReference type="EMBL" id="JACHXF010000001">
    <property type="protein sequence ID" value="MBB3092541.1"/>
    <property type="molecule type" value="Genomic_DNA"/>
</dbReference>
<feature type="region of interest" description="Disordered" evidence="1">
    <location>
        <begin position="1"/>
        <end position="49"/>
    </location>
</feature>
<dbReference type="AlphaFoldDB" id="A0A7W5AAD2"/>
<sequence length="49" mass="5721">MRRRLREKGPEWTRGPDVAGPPRCRAVRLPAEPVEPDFDAFQPFSEEDR</sequence>
<evidence type="ECO:0000256" key="1">
    <source>
        <dbReference type="SAM" id="MobiDB-lite"/>
    </source>
</evidence>
<proteinExistence type="predicted"/>
<evidence type="ECO:0000313" key="3">
    <source>
        <dbReference type="Proteomes" id="UP000590749"/>
    </source>
</evidence>
<protein>
    <submittedName>
        <fullName evidence="2">Uncharacterized protein</fullName>
    </submittedName>
</protein>
<name>A0A7W5AAD2_9ACTN</name>
<reference evidence="2 3" key="1">
    <citation type="submission" date="2020-08" db="EMBL/GenBank/DDBJ databases">
        <title>Genomic Encyclopedia of Type Strains, Phase III (KMG-III): the genomes of soil and plant-associated and newly described type strains.</title>
        <authorList>
            <person name="Whitman W."/>
        </authorList>
    </citation>
    <scope>NUCLEOTIDE SEQUENCE [LARGE SCALE GENOMIC DNA]</scope>
    <source>
        <strain evidence="2 3">CECT 3287</strain>
    </source>
</reference>
<evidence type="ECO:0000313" key="2">
    <source>
        <dbReference type="EMBL" id="MBB3092541.1"/>
    </source>
</evidence>
<organism evidence="2 3">
    <name type="scientific">Actinoplanes campanulatus</name>
    <dbReference type="NCBI Taxonomy" id="113559"/>
    <lineage>
        <taxon>Bacteria</taxon>
        <taxon>Bacillati</taxon>
        <taxon>Actinomycetota</taxon>
        <taxon>Actinomycetes</taxon>
        <taxon>Micromonosporales</taxon>
        <taxon>Micromonosporaceae</taxon>
        <taxon>Actinoplanes</taxon>
    </lineage>
</organism>
<comment type="caution">
    <text evidence="2">The sequence shown here is derived from an EMBL/GenBank/DDBJ whole genome shotgun (WGS) entry which is preliminary data.</text>
</comment>
<dbReference type="Proteomes" id="UP000590749">
    <property type="component" value="Unassembled WGS sequence"/>
</dbReference>
<accession>A0A7W5AAD2</accession>